<organism evidence="1 2">
    <name type="scientific">Halalkalibacter suaedae</name>
    <dbReference type="NCBI Taxonomy" id="2822140"/>
    <lineage>
        <taxon>Bacteria</taxon>
        <taxon>Bacillati</taxon>
        <taxon>Bacillota</taxon>
        <taxon>Bacilli</taxon>
        <taxon>Bacillales</taxon>
        <taxon>Bacillaceae</taxon>
        <taxon>Halalkalibacter</taxon>
    </lineage>
</organism>
<proteinExistence type="predicted"/>
<dbReference type="InterPro" id="IPR036746">
    <property type="entry name" value="TT1725-like_sf"/>
</dbReference>
<accession>A0A940WT37</accession>
<dbReference type="SUPFAM" id="SSF103007">
    <property type="entry name" value="Hypothetical protein TT1725"/>
    <property type="match status" value="1"/>
</dbReference>
<dbReference type="Pfam" id="PF04456">
    <property type="entry name" value="DUF503"/>
    <property type="match status" value="1"/>
</dbReference>
<dbReference type="Proteomes" id="UP000678228">
    <property type="component" value="Unassembled WGS sequence"/>
</dbReference>
<reference evidence="1" key="1">
    <citation type="submission" date="2021-03" db="EMBL/GenBank/DDBJ databases">
        <title>Bacillus suaedae sp. nov., isolated from Suaeda aralocaspica.</title>
        <authorList>
            <person name="Lei R.F.R."/>
        </authorList>
    </citation>
    <scope>NUCLEOTIDE SEQUENCE</scope>
    <source>
        <strain evidence="1">YZJH907-2</strain>
    </source>
</reference>
<evidence type="ECO:0000313" key="2">
    <source>
        <dbReference type="Proteomes" id="UP000678228"/>
    </source>
</evidence>
<dbReference type="EMBL" id="JAGKSQ010000005">
    <property type="protein sequence ID" value="MBP3951995.1"/>
    <property type="molecule type" value="Genomic_DNA"/>
</dbReference>
<protein>
    <submittedName>
        <fullName evidence="1">DUF503 family protein</fullName>
    </submittedName>
</protein>
<dbReference type="Gene3D" id="3.30.70.1120">
    <property type="entry name" value="TT1725-like"/>
    <property type="match status" value="1"/>
</dbReference>
<name>A0A940WT37_9BACI</name>
<sequence>MMIGSVRLELMIYDVQSLKEKRSVLKSLQTRIKQRFNISVAETAHHDVWQRAELTLVTVSNDRAVCDRELQRALALIDGQPEAERTVTEYEWL</sequence>
<dbReference type="InterPro" id="IPR007546">
    <property type="entry name" value="DUF503"/>
</dbReference>
<gene>
    <name evidence="1" type="ORF">J7W16_12720</name>
</gene>
<dbReference type="PANTHER" id="PTHR36441">
    <property type="entry name" value="HYPOTHETICAL CYTOSOLIC PROTEIN"/>
    <property type="match status" value="1"/>
</dbReference>
<dbReference type="AlphaFoldDB" id="A0A940WT37"/>
<keyword evidence="2" id="KW-1185">Reference proteome</keyword>
<dbReference type="RefSeq" id="WP_210598030.1">
    <property type="nucleotide sequence ID" value="NZ_JAGKSQ010000005.1"/>
</dbReference>
<dbReference type="PANTHER" id="PTHR36441:SF1">
    <property type="entry name" value="DUF503 DOMAIN-CONTAINING PROTEIN"/>
    <property type="match status" value="1"/>
</dbReference>
<evidence type="ECO:0000313" key="1">
    <source>
        <dbReference type="EMBL" id="MBP3951995.1"/>
    </source>
</evidence>
<comment type="caution">
    <text evidence="1">The sequence shown here is derived from an EMBL/GenBank/DDBJ whole genome shotgun (WGS) entry which is preliminary data.</text>
</comment>